<evidence type="ECO:0000256" key="6">
    <source>
        <dbReference type="SAM" id="Phobius"/>
    </source>
</evidence>
<keyword evidence="9" id="KW-1185">Reference proteome</keyword>
<dbReference type="EMBL" id="JADOUF010000001">
    <property type="protein sequence ID" value="MBG6137849.1"/>
    <property type="molecule type" value="Genomic_DNA"/>
</dbReference>
<accession>A0A8J7GSH3</accession>
<evidence type="ECO:0000256" key="1">
    <source>
        <dbReference type="ARBA" id="ARBA00004651"/>
    </source>
</evidence>
<evidence type="ECO:0000313" key="8">
    <source>
        <dbReference type="EMBL" id="MBG6137849.1"/>
    </source>
</evidence>
<keyword evidence="5 6" id="KW-0472">Membrane</keyword>
<dbReference type="AlphaFoldDB" id="A0A8J7GSH3"/>
<sequence length="84" mass="9030">MDLLAYLSDDNGSWIGGLIGGTCGLICSLGSLILFIAALVSILKADRLSTAAKILWAVVAFAFPFIGSLAWFFWGKKNQDKLSF</sequence>
<evidence type="ECO:0000256" key="4">
    <source>
        <dbReference type="ARBA" id="ARBA00022989"/>
    </source>
</evidence>
<evidence type="ECO:0000256" key="3">
    <source>
        <dbReference type="ARBA" id="ARBA00022692"/>
    </source>
</evidence>
<reference evidence="8" key="1">
    <citation type="submission" date="2020-11" db="EMBL/GenBank/DDBJ databases">
        <title>Sequencing the genomes of 1000 actinobacteria strains.</title>
        <authorList>
            <person name="Klenk H.-P."/>
        </authorList>
    </citation>
    <scope>NUCLEOTIDE SEQUENCE</scope>
    <source>
        <strain evidence="8">DSM 45356</strain>
    </source>
</reference>
<protein>
    <recommendedName>
        <fullName evidence="7">Cardiolipin synthase N-terminal domain-containing protein</fullName>
    </recommendedName>
</protein>
<organism evidence="8 9">
    <name type="scientific">Longispora fulva</name>
    <dbReference type="NCBI Taxonomy" id="619741"/>
    <lineage>
        <taxon>Bacteria</taxon>
        <taxon>Bacillati</taxon>
        <taxon>Actinomycetota</taxon>
        <taxon>Actinomycetes</taxon>
        <taxon>Micromonosporales</taxon>
        <taxon>Micromonosporaceae</taxon>
        <taxon>Longispora</taxon>
    </lineage>
</organism>
<gene>
    <name evidence="8" type="ORF">IW245_004043</name>
</gene>
<dbReference type="GO" id="GO:0005886">
    <property type="term" value="C:plasma membrane"/>
    <property type="evidence" value="ECO:0007669"/>
    <property type="project" value="UniProtKB-SubCell"/>
</dbReference>
<dbReference type="RefSeq" id="WP_197004668.1">
    <property type="nucleotide sequence ID" value="NZ_BONS01000017.1"/>
</dbReference>
<name>A0A8J7GSH3_9ACTN</name>
<evidence type="ECO:0000313" key="9">
    <source>
        <dbReference type="Proteomes" id="UP000622552"/>
    </source>
</evidence>
<feature type="transmembrane region" description="Helical" evidence="6">
    <location>
        <begin position="12"/>
        <end position="42"/>
    </location>
</feature>
<keyword evidence="2" id="KW-1003">Cell membrane</keyword>
<evidence type="ECO:0000256" key="2">
    <source>
        <dbReference type="ARBA" id="ARBA00022475"/>
    </source>
</evidence>
<keyword evidence="3 6" id="KW-0812">Transmembrane</keyword>
<dbReference type="Pfam" id="PF13396">
    <property type="entry name" value="PLDc_N"/>
    <property type="match status" value="1"/>
</dbReference>
<dbReference type="Proteomes" id="UP000622552">
    <property type="component" value="Unassembled WGS sequence"/>
</dbReference>
<comment type="subcellular location">
    <subcellularLocation>
        <location evidence="1">Cell membrane</location>
        <topology evidence="1">Multi-pass membrane protein</topology>
    </subcellularLocation>
</comment>
<evidence type="ECO:0000256" key="5">
    <source>
        <dbReference type="ARBA" id="ARBA00023136"/>
    </source>
</evidence>
<keyword evidence="4 6" id="KW-1133">Transmembrane helix</keyword>
<dbReference type="InterPro" id="IPR027379">
    <property type="entry name" value="CLS_N"/>
</dbReference>
<comment type="caution">
    <text evidence="8">The sequence shown here is derived from an EMBL/GenBank/DDBJ whole genome shotgun (WGS) entry which is preliminary data.</text>
</comment>
<feature type="transmembrane region" description="Helical" evidence="6">
    <location>
        <begin position="54"/>
        <end position="74"/>
    </location>
</feature>
<evidence type="ECO:0000259" key="7">
    <source>
        <dbReference type="Pfam" id="PF13396"/>
    </source>
</evidence>
<feature type="domain" description="Cardiolipin synthase N-terminal" evidence="7">
    <location>
        <begin position="33"/>
        <end position="75"/>
    </location>
</feature>
<proteinExistence type="predicted"/>